<feature type="region of interest" description="Disordered" evidence="1">
    <location>
        <begin position="454"/>
        <end position="476"/>
    </location>
</feature>
<feature type="compositionally biased region" description="Low complexity" evidence="1">
    <location>
        <begin position="366"/>
        <end position="389"/>
    </location>
</feature>
<organism evidence="2">
    <name type="scientific">Odontella aurita</name>
    <dbReference type="NCBI Taxonomy" id="265563"/>
    <lineage>
        <taxon>Eukaryota</taxon>
        <taxon>Sar</taxon>
        <taxon>Stramenopiles</taxon>
        <taxon>Ochrophyta</taxon>
        <taxon>Bacillariophyta</taxon>
        <taxon>Mediophyceae</taxon>
        <taxon>Biddulphiophycidae</taxon>
        <taxon>Eupodiscales</taxon>
        <taxon>Odontellaceae</taxon>
        <taxon>Odontella</taxon>
    </lineage>
</organism>
<evidence type="ECO:0000313" key="2">
    <source>
        <dbReference type="EMBL" id="CAE2257766.1"/>
    </source>
</evidence>
<protein>
    <submittedName>
        <fullName evidence="2">Uncharacterized protein</fullName>
    </submittedName>
</protein>
<gene>
    <name evidence="2" type="ORF">OAUR00152_LOCUS25026</name>
</gene>
<feature type="compositionally biased region" description="Basic and acidic residues" evidence="1">
    <location>
        <begin position="547"/>
        <end position="561"/>
    </location>
</feature>
<evidence type="ECO:0000256" key="1">
    <source>
        <dbReference type="SAM" id="MobiDB-lite"/>
    </source>
</evidence>
<accession>A0A7S4N0E3</accession>
<feature type="compositionally biased region" description="Polar residues" evidence="1">
    <location>
        <begin position="595"/>
        <end position="607"/>
    </location>
</feature>
<feature type="region of interest" description="Disordered" evidence="1">
    <location>
        <begin position="1"/>
        <end position="33"/>
    </location>
</feature>
<reference evidence="2" key="1">
    <citation type="submission" date="2021-01" db="EMBL/GenBank/DDBJ databases">
        <authorList>
            <person name="Corre E."/>
            <person name="Pelletier E."/>
            <person name="Niang G."/>
            <person name="Scheremetjew M."/>
            <person name="Finn R."/>
            <person name="Kale V."/>
            <person name="Holt S."/>
            <person name="Cochrane G."/>
            <person name="Meng A."/>
            <person name="Brown T."/>
            <person name="Cohen L."/>
        </authorList>
    </citation>
    <scope>NUCLEOTIDE SEQUENCE</scope>
    <source>
        <strain evidence="2">Isolate 1302-5</strain>
    </source>
</reference>
<feature type="compositionally biased region" description="Low complexity" evidence="1">
    <location>
        <begin position="649"/>
        <end position="668"/>
    </location>
</feature>
<proteinExistence type="predicted"/>
<feature type="region of interest" description="Disordered" evidence="1">
    <location>
        <begin position="366"/>
        <end position="442"/>
    </location>
</feature>
<dbReference type="PRINTS" id="PR01217">
    <property type="entry name" value="PRICHEXTENSN"/>
</dbReference>
<feature type="compositionally biased region" description="Basic and acidic residues" evidence="1">
    <location>
        <begin position="182"/>
        <end position="191"/>
    </location>
</feature>
<dbReference type="EMBL" id="HBKQ01036358">
    <property type="protein sequence ID" value="CAE2257766.1"/>
    <property type="molecule type" value="Transcribed_RNA"/>
</dbReference>
<dbReference type="AlphaFoldDB" id="A0A7S4N0E3"/>
<sequence length="691" mass="72335">MSNDVARRRGSSPASGGGGGRRSGLPPGTDPRKWSARFPVYQIDFMLVASGKRVASTKRRVRWRFGFSNRDALEAGETGTACRGEEHDVTIVWSVTSGKRLILADGQEVHYSTNRAGVLEYSWTMRGNRVLKVLAHAAPAMTATPGFRQYDLFIDGQSFFNMPKVYELGLKGPIPSHARKPGVIDHAERTPTSRAPPSSGKNYDLSQGRYVGPEVPRDRDEEQEDLQRAISASIEESRQHLAKNIVSKHNNASHAAKSTPAPAPVSDTPAPVPAPAVGSYLMGRGAQAPAPPKSVPLQAPVPPMATYDQFAAPPAPAATAAPPAAVYDPFSSPPAYGVSPPVPVAAPAAQQGALVPAAPQTAGSYYGQQAGAAPTPPATATAPYGYGSQPPAPVAAPQPVYNQFAAPPAQAGPSDPFAPQAPATHDSFAPNPPAPPTFNDISSTIMGAYGASDVGSAAGSAPPITLSPNGTSQPESFAQPTAVDGAMGGVAPTGVAEATPQFAHSNINTTVEEENDPKDDVGKLMKSLVNIDDISSPVENLNLNSLADDKEKEEKEKEKAQKQNKSRGIPPPAAKWSGFQPSLAEMRQAKPAGSERTSFIANPNTFDPNVPHAGALVLHGSQTGGPPPCTKPTGFGVGTNFAGIGYGGQSPQQPAPYMQQQQQQHPGYGVPPAPQYQQPPPPQQGYANYQY</sequence>
<feature type="compositionally biased region" description="Polar residues" evidence="1">
    <location>
        <begin position="466"/>
        <end position="476"/>
    </location>
</feature>
<feature type="compositionally biased region" description="Polar residues" evidence="1">
    <location>
        <begin position="192"/>
        <end position="205"/>
    </location>
</feature>
<feature type="region of interest" description="Disordered" evidence="1">
    <location>
        <begin position="177"/>
        <end position="226"/>
    </location>
</feature>
<feature type="region of interest" description="Disordered" evidence="1">
    <location>
        <begin position="249"/>
        <end position="270"/>
    </location>
</feature>
<feature type="region of interest" description="Disordered" evidence="1">
    <location>
        <begin position="544"/>
        <end position="691"/>
    </location>
</feature>
<name>A0A7S4N0E3_9STRA</name>
<feature type="compositionally biased region" description="Pro residues" evidence="1">
    <location>
        <begin position="669"/>
        <end position="683"/>
    </location>
</feature>